<dbReference type="EC" id="2.1.1.80" evidence="5"/>
<evidence type="ECO:0000256" key="2">
    <source>
        <dbReference type="ARBA" id="ARBA00022679"/>
    </source>
</evidence>
<dbReference type="Gene3D" id="3.40.50.150">
    <property type="entry name" value="Vaccinia Virus protein VP39"/>
    <property type="match status" value="1"/>
</dbReference>
<comment type="caution">
    <text evidence="5">The sequence shown here is derived from an EMBL/GenBank/DDBJ whole genome shotgun (WGS) entry which is preliminary data.</text>
</comment>
<gene>
    <name evidence="5" type="ORF">JOC54_003437</name>
</gene>
<dbReference type="PRINTS" id="PR00996">
    <property type="entry name" value="CHERMTFRASE"/>
</dbReference>
<protein>
    <submittedName>
        <fullName evidence="5">Chemotaxis protein methyltransferase CheR</fullName>
        <ecNumber evidence="5">2.1.1.80</ecNumber>
    </submittedName>
</protein>
<dbReference type="InterPro" id="IPR022641">
    <property type="entry name" value="CheR_N"/>
</dbReference>
<dbReference type="GO" id="GO:0032259">
    <property type="term" value="P:methylation"/>
    <property type="evidence" value="ECO:0007669"/>
    <property type="project" value="UniProtKB-KW"/>
</dbReference>
<dbReference type="InterPro" id="IPR000780">
    <property type="entry name" value="CheR_MeTrfase"/>
</dbReference>
<keyword evidence="3" id="KW-0949">S-adenosyl-L-methionine</keyword>
<dbReference type="InterPro" id="IPR029063">
    <property type="entry name" value="SAM-dependent_MTases_sf"/>
</dbReference>
<dbReference type="PROSITE" id="PS50123">
    <property type="entry name" value="CHER"/>
    <property type="match status" value="1"/>
</dbReference>
<keyword evidence="2 5" id="KW-0808">Transferase</keyword>
<dbReference type="SMART" id="SM00138">
    <property type="entry name" value="MeTrc"/>
    <property type="match status" value="1"/>
</dbReference>
<organism evidence="5 6">
    <name type="scientific">Shouchella xiaoxiensis</name>
    <dbReference type="NCBI Taxonomy" id="766895"/>
    <lineage>
        <taxon>Bacteria</taxon>
        <taxon>Bacillati</taxon>
        <taxon>Bacillota</taxon>
        <taxon>Bacilli</taxon>
        <taxon>Bacillales</taxon>
        <taxon>Bacillaceae</taxon>
        <taxon>Shouchella</taxon>
    </lineage>
</organism>
<evidence type="ECO:0000313" key="5">
    <source>
        <dbReference type="EMBL" id="MBM7840157.1"/>
    </source>
</evidence>
<evidence type="ECO:0000256" key="1">
    <source>
        <dbReference type="ARBA" id="ARBA00022603"/>
    </source>
</evidence>
<dbReference type="Pfam" id="PF01739">
    <property type="entry name" value="CheR"/>
    <property type="match status" value="1"/>
</dbReference>
<feature type="domain" description="CheR-type methyltransferase" evidence="4">
    <location>
        <begin position="10"/>
        <end position="272"/>
    </location>
</feature>
<sequence>MEDGQLINRIEEDSYEQFTRLFSTLTGIELESYKRPQMERRLLSLAKKNGHSSLLSFGKAMKTDKVLLAECLEKMTINVTSFFRNSERWQTLVEQILPKLTSGQESLKIWSAACSTGEEAYTLAIICAEHNISLQQSTLLASDLDASILEKARIAKYKKDAVINVSPDMLTTYFNYKSDEYAVKESLRKQISFTQRDLLSDSYPDACDLIVCRNVCIYFTEEAKQLIFLKLSQALRPGGILFVGSTEQIFNPAQFGLKPVASFFYEKFDLKK</sequence>
<dbReference type="Pfam" id="PF03705">
    <property type="entry name" value="CheR_N"/>
    <property type="match status" value="1"/>
</dbReference>
<proteinExistence type="predicted"/>
<dbReference type="PANTHER" id="PTHR24422:SF19">
    <property type="entry name" value="CHEMOTAXIS PROTEIN METHYLTRANSFERASE"/>
    <property type="match status" value="1"/>
</dbReference>
<dbReference type="InterPro" id="IPR050903">
    <property type="entry name" value="Bact_Chemotaxis_MeTrfase"/>
</dbReference>
<dbReference type="EMBL" id="JAFBCV010000012">
    <property type="protein sequence ID" value="MBM7840157.1"/>
    <property type="molecule type" value="Genomic_DNA"/>
</dbReference>
<reference evidence="5" key="1">
    <citation type="submission" date="2021-01" db="EMBL/GenBank/DDBJ databases">
        <title>Genomic Encyclopedia of Type Strains, Phase IV (KMG-IV): sequencing the most valuable type-strain genomes for metagenomic binning, comparative biology and taxonomic classification.</title>
        <authorList>
            <person name="Goeker M."/>
        </authorList>
    </citation>
    <scope>NUCLEOTIDE SEQUENCE</scope>
    <source>
        <strain evidence="5">DSM 21943</strain>
    </source>
</reference>
<name>A0ABS2SX96_9BACI</name>
<dbReference type="CDD" id="cd02440">
    <property type="entry name" value="AdoMet_MTases"/>
    <property type="match status" value="1"/>
</dbReference>
<dbReference type="RefSeq" id="WP_367617821.1">
    <property type="nucleotide sequence ID" value="NZ_JAFBCV010000012.1"/>
</dbReference>
<evidence type="ECO:0000259" key="4">
    <source>
        <dbReference type="PROSITE" id="PS50123"/>
    </source>
</evidence>
<dbReference type="Proteomes" id="UP001179280">
    <property type="component" value="Unassembled WGS sequence"/>
</dbReference>
<dbReference type="InterPro" id="IPR022642">
    <property type="entry name" value="CheR_C"/>
</dbReference>
<dbReference type="SUPFAM" id="SSF47757">
    <property type="entry name" value="Chemotaxis receptor methyltransferase CheR, N-terminal domain"/>
    <property type="match status" value="1"/>
</dbReference>
<dbReference type="PANTHER" id="PTHR24422">
    <property type="entry name" value="CHEMOTAXIS PROTEIN METHYLTRANSFERASE"/>
    <property type="match status" value="1"/>
</dbReference>
<keyword evidence="1 5" id="KW-0489">Methyltransferase</keyword>
<dbReference type="SUPFAM" id="SSF53335">
    <property type="entry name" value="S-adenosyl-L-methionine-dependent methyltransferases"/>
    <property type="match status" value="1"/>
</dbReference>
<evidence type="ECO:0000256" key="3">
    <source>
        <dbReference type="ARBA" id="ARBA00022691"/>
    </source>
</evidence>
<evidence type="ECO:0000313" key="6">
    <source>
        <dbReference type="Proteomes" id="UP001179280"/>
    </source>
</evidence>
<dbReference type="GO" id="GO:0008983">
    <property type="term" value="F:protein-glutamate O-methyltransferase activity"/>
    <property type="evidence" value="ECO:0007669"/>
    <property type="project" value="UniProtKB-EC"/>
</dbReference>
<keyword evidence="6" id="KW-1185">Reference proteome</keyword>
<accession>A0ABS2SX96</accession>